<keyword evidence="13 18" id="KW-0833">Ubl conjugation pathway</keyword>
<evidence type="ECO:0000256" key="2">
    <source>
        <dbReference type="ARBA" id="ARBA00004123"/>
    </source>
</evidence>
<evidence type="ECO:0000259" key="20">
    <source>
        <dbReference type="PROSITE" id="PS51698"/>
    </source>
</evidence>
<dbReference type="InterPro" id="IPR013083">
    <property type="entry name" value="Znf_RING/FYVE/PHD"/>
</dbReference>
<dbReference type="CDD" id="cd16656">
    <property type="entry name" value="RING-Ubox_PRP19"/>
    <property type="match status" value="1"/>
</dbReference>
<dbReference type="GO" id="GO:0000398">
    <property type="term" value="P:mRNA splicing, via spliceosome"/>
    <property type="evidence" value="ECO:0007669"/>
    <property type="project" value="InterPro"/>
</dbReference>
<keyword evidence="11" id="KW-0677">Repeat</keyword>
<feature type="region of interest" description="Disordered" evidence="19">
    <location>
        <begin position="140"/>
        <end position="198"/>
    </location>
</feature>
<keyword evidence="22" id="KW-1185">Reference proteome</keyword>
<dbReference type="GO" id="GO:0071006">
    <property type="term" value="C:U2-type catalytic step 1 spliceosome"/>
    <property type="evidence" value="ECO:0007669"/>
    <property type="project" value="TreeGrafter"/>
</dbReference>
<evidence type="ECO:0000256" key="3">
    <source>
        <dbReference type="ARBA" id="ARBA00004906"/>
    </source>
</evidence>
<comment type="caution">
    <text evidence="21">The sequence shown here is derived from an EMBL/GenBank/DDBJ whole genome shotgun (WGS) entry which is preliminary data.</text>
</comment>
<evidence type="ECO:0000256" key="1">
    <source>
        <dbReference type="ARBA" id="ARBA00000900"/>
    </source>
</evidence>
<dbReference type="EMBL" id="JAGTXO010000016">
    <property type="protein sequence ID" value="KAG8463423.1"/>
    <property type="molecule type" value="Genomic_DNA"/>
</dbReference>
<evidence type="ECO:0000256" key="16">
    <source>
        <dbReference type="ARBA" id="ARBA00023242"/>
    </source>
</evidence>
<dbReference type="SUPFAM" id="SSF57850">
    <property type="entry name" value="RING/U-box"/>
    <property type="match status" value="1"/>
</dbReference>
<feature type="compositionally biased region" description="Low complexity" evidence="19">
    <location>
        <begin position="140"/>
        <end position="151"/>
    </location>
</feature>
<evidence type="ECO:0000256" key="4">
    <source>
        <dbReference type="ARBA" id="ARBA00006388"/>
    </source>
</evidence>
<dbReference type="Proteomes" id="UP000751190">
    <property type="component" value="Unassembled WGS sequence"/>
</dbReference>
<evidence type="ECO:0000313" key="22">
    <source>
        <dbReference type="Proteomes" id="UP000751190"/>
    </source>
</evidence>
<keyword evidence="12 18" id="KW-0227">DNA damage</keyword>
<keyword evidence="15 18" id="KW-0234">DNA repair</keyword>
<accession>A0A8J5XG28</accession>
<dbReference type="OMA" id="SLDQHWA"/>
<evidence type="ECO:0000256" key="11">
    <source>
        <dbReference type="ARBA" id="ARBA00022737"/>
    </source>
</evidence>
<evidence type="ECO:0000256" key="6">
    <source>
        <dbReference type="ARBA" id="ARBA00015618"/>
    </source>
</evidence>
<dbReference type="InterPro" id="IPR003613">
    <property type="entry name" value="Ubox_domain"/>
</dbReference>
<name>A0A8J5XG28_DIALT</name>
<evidence type="ECO:0000313" key="21">
    <source>
        <dbReference type="EMBL" id="KAG8463423.1"/>
    </source>
</evidence>
<evidence type="ECO:0000256" key="10">
    <source>
        <dbReference type="ARBA" id="ARBA00022728"/>
    </source>
</evidence>
<evidence type="ECO:0000256" key="14">
    <source>
        <dbReference type="ARBA" id="ARBA00023187"/>
    </source>
</evidence>
<dbReference type="SUPFAM" id="SSF50978">
    <property type="entry name" value="WD40 repeat-like"/>
    <property type="match status" value="1"/>
</dbReference>
<comment type="similarity">
    <text evidence="4 18">Belongs to the WD repeat PRP19 family.</text>
</comment>
<proteinExistence type="inferred from homology"/>
<comment type="subcellular location">
    <subcellularLocation>
        <location evidence="2 18">Nucleus</location>
    </subcellularLocation>
</comment>
<dbReference type="GO" id="GO:0000974">
    <property type="term" value="C:Prp19 complex"/>
    <property type="evidence" value="ECO:0007669"/>
    <property type="project" value="UniProtKB-UniRule"/>
</dbReference>
<dbReference type="PROSITE" id="PS00678">
    <property type="entry name" value="WD_REPEATS_1"/>
    <property type="match status" value="1"/>
</dbReference>
<dbReference type="InterPro" id="IPR015943">
    <property type="entry name" value="WD40/YVTN_repeat-like_dom_sf"/>
</dbReference>
<keyword evidence="7 17" id="KW-0853">WD repeat</keyword>
<dbReference type="FunFam" id="3.30.40.10:FF:000027">
    <property type="entry name" value="Pre-mRNA-processing factor 19, putative"/>
    <property type="match status" value="1"/>
</dbReference>
<comment type="catalytic activity">
    <reaction evidence="1 18">
        <text>S-ubiquitinyl-[E2 ubiquitin-conjugating enzyme]-L-cysteine + [acceptor protein]-L-lysine = [E2 ubiquitin-conjugating enzyme]-L-cysteine + N(6)-ubiquitinyl-[acceptor protein]-L-lysine.</text>
        <dbReference type="EC" id="2.3.2.27"/>
    </reaction>
</comment>
<dbReference type="OrthoDB" id="687049at2759"/>
<dbReference type="PROSITE" id="PS50294">
    <property type="entry name" value="WD_REPEATS_REGION"/>
    <property type="match status" value="2"/>
</dbReference>
<dbReference type="InterPro" id="IPR019775">
    <property type="entry name" value="WD40_repeat_CS"/>
</dbReference>
<organism evidence="21 22">
    <name type="scientific">Diacronema lutheri</name>
    <name type="common">Unicellular marine alga</name>
    <name type="synonym">Monochrysis lutheri</name>
    <dbReference type="NCBI Taxonomy" id="2081491"/>
    <lineage>
        <taxon>Eukaryota</taxon>
        <taxon>Haptista</taxon>
        <taxon>Haptophyta</taxon>
        <taxon>Pavlovophyceae</taxon>
        <taxon>Pavlovales</taxon>
        <taxon>Pavlovaceae</taxon>
        <taxon>Diacronema</taxon>
    </lineage>
</organism>
<gene>
    <name evidence="21" type="ORF">KFE25_004934</name>
</gene>
<dbReference type="InterPro" id="IPR036322">
    <property type="entry name" value="WD40_repeat_dom_sf"/>
</dbReference>
<evidence type="ECO:0000256" key="15">
    <source>
        <dbReference type="ARBA" id="ARBA00023204"/>
    </source>
</evidence>
<evidence type="ECO:0000256" key="5">
    <source>
        <dbReference type="ARBA" id="ARBA00012483"/>
    </source>
</evidence>
<keyword evidence="16 18" id="KW-0539">Nucleus</keyword>
<dbReference type="InterPro" id="IPR038959">
    <property type="entry name" value="Prp19"/>
</dbReference>
<evidence type="ECO:0000256" key="9">
    <source>
        <dbReference type="ARBA" id="ARBA00022679"/>
    </source>
</evidence>
<dbReference type="Pfam" id="PF08606">
    <property type="entry name" value="Prp19"/>
    <property type="match status" value="1"/>
</dbReference>
<evidence type="ECO:0000256" key="18">
    <source>
        <dbReference type="RuleBase" id="RU367101"/>
    </source>
</evidence>
<dbReference type="PROSITE" id="PS51698">
    <property type="entry name" value="U_BOX"/>
    <property type="match status" value="1"/>
</dbReference>
<dbReference type="PANTHER" id="PTHR43995">
    <property type="entry name" value="PRE-MRNA-PROCESSING FACTOR 19"/>
    <property type="match status" value="1"/>
</dbReference>
<keyword evidence="14 18" id="KW-0508">mRNA splicing</keyword>
<dbReference type="Gene3D" id="2.130.10.10">
    <property type="entry name" value="YVTN repeat-like/Quinoprotein amine dehydrogenase"/>
    <property type="match status" value="1"/>
</dbReference>
<dbReference type="Pfam" id="PF00400">
    <property type="entry name" value="WD40"/>
    <property type="match status" value="2"/>
</dbReference>
<keyword evidence="10 18" id="KW-0747">Spliceosome</keyword>
<comment type="pathway">
    <text evidence="3 18">Protein modification; protein ubiquitination.</text>
</comment>
<feature type="repeat" description="WD" evidence="17">
    <location>
        <begin position="403"/>
        <end position="444"/>
    </location>
</feature>
<dbReference type="AlphaFoldDB" id="A0A8J5XG28"/>
<reference evidence="21" key="1">
    <citation type="submission" date="2021-05" db="EMBL/GenBank/DDBJ databases">
        <title>The genome of the haptophyte Pavlova lutheri (Diacronema luteri, Pavlovales) - a model for lipid biosynthesis in eukaryotic algae.</title>
        <authorList>
            <person name="Hulatt C.J."/>
            <person name="Posewitz M.C."/>
        </authorList>
    </citation>
    <scope>NUCLEOTIDE SEQUENCE</scope>
    <source>
        <strain evidence="21">NIVA-4/92</strain>
    </source>
</reference>
<dbReference type="InterPro" id="IPR001680">
    <property type="entry name" value="WD40_rpt"/>
</dbReference>
<feature type="domain" description="U-box" evidence="20">
    <location>
        <begin position="1"/>
        <end position="70"/>
    </location>
</feature>
<dbReference type="GO" id="GO:0070534">
    <property type="term" value="P:protein K63-linked ubiquitination"/>
    <property type="evidence" value="ECO:0007669"/>
    <property type="project" value="UniProtKB-UniRule"/>
</dbReference>
<protein>
    <recommendedName>
        <fullName evidence="6 18">Pre-mRNA-processing factor 19</fullName>
        <ecNumber evidence="5 18">2.3.2.27</ecNumber>
    </recommendedName>
</protein>
<keyword evidence="9 18" id="KW-0808">Transferase</keyword>
<evidence type="ECO:0000256" key="7">
    <source>
        <dbReference type="ARBA" id="ARBA00022574"/>
    </source>
</evidence>
<keyword evidence="8 18" id="KW-0507">mRNA processing</keyword>
<dbReference type="GO" id="GO:0061630">
    <property type="term" value="F:ubiquitin protein ligase activity"/>
    <property type="evidence" value="ECO:0007669"/>
    <property type="project" value="UniProtKB-UniRule"/>
</dbReference>
<dbReference type="Gene3D" id="3.30.40.10">
    <property type="entry name" value="Zinc/RING finger domain, C3HC4 (zinc finger)"/>
    <property type="match status" value="1"/>
</dbReference>
<evidence type="ECO:0000256" key="8">
    <source>
        <dbReference type="ARBA" id="ARBA00022664"/>
    </source>
</evidence>
<evidence type="ECO:0000256" key="17">
    <source>
        <dbReference type="PROSITE-ProRule" id="PRU00221"/>
    </source>
</evidence>
<dbReference type="GO" id="GO:0006281">
    <property type="term" value="P:DNA repair"/>
    <property type="evidence" value="ECO:0007669"/>
    <property type="project" value="UniProtKB-KW"/>
</dbReference>
<dbReference type="UniPathway" id="UPA00143"/>
<dbReference type="InterPro" id="IPR013915">
    <property type="entry name" value="Prp19_cc"/>
</dbReference>
<dbReference type="PROSITE" id="PS50082">
    <property type="entry name" value="WD_REPEATS_2"/>
    <property type="match status" value="2"/>
</dbReference>
<dbReference type="SMART" id="SM00320">
    <property type="entry name" value="WD40"/>
    <property type="match status" value="5"/>
</dbReference>
<dbReference type="EC" id="2.3.2.27" evidence="5 18"/>
<feature type="repeat" description="WD" evidence="17">
    <location>
        <begin position="465"/>
        <end position="499"/>
    </location>
</feature>
<evidence type="ECO:0000256" key="12">
    <source>
        <dbReference type="ARBA" id="ARBA00022763"/>
    </source>
</evidence>
<dbReference type="InterPro" id="IPR055340">
    <property type="entry name" value="RING-Ubox_PRP19"/>
</dbReference>
<dbReference type="GO" id="GO:0005737">
    <property type="term" value="C:cytoplasm"/>
    <property type="evidence" value="ECO:0007669"/>
    <property type="project" value="TreeGrafter"/>
</dbReference>
<evidence type="ECO:0000256" key="13">
    <source>
        <dbReference type="ARBA" id="ARBA00022786"/>
    </source>
</evidence>
<dbReference type="SMART" id="SM00504">
    <property type="entry name" value="Ubox"/>
    <property type="match status" value="1"/>
</dbReference>
<evidence type="ECO:0000256" key="19">
    <source>
        <dbReference type="SAM" id="MobiDB-lite"/>
    </source>
</evidence>
<comment type="function">
    <text evidence="18">Ubiquitin-protein ligase which is mainly involved pre-mRNA splicing and DNA repair. Required for pre-mRNA splicing as component of the spliceosome.</text>
</comment>
<sequence length="579" mass="57341">MFCAISGHVPEAPVASAKSGHVFEKSLIEKYIESTGKCPITAEPLALSDLLPLKTSSAVKPRPPTATSIPTMLSLLHAEWDALMLESFELKSQLDTARQELAHTLYQHDASCRVIARLIAERDQARQALETAATSAPTAVAASAAQAQAQTENGSEPATKRARSSAAPGPAPVPTAAPTAGGADGGDADGAGADAPTVSGSLPEALVELFDGTFKRLAQGRKKRKPPPSHATAVDLAAYVLHGKSSLESLGDAAVTAADLLAADSPAAPAAPADGVWAAAMVVGGSDGSLRLADARKGSSLRAFAAGAEGGGHGAAVAAVAVGQGAGAGAVLSGDRAGVVKLWRLESSGGDAVPCAHTWTRHSASATAVALHPAGGHGFSASADGSFALLDFATGAIVATAAFAGGSHAIGCAALHPDGLFFATGTAGGHVRIWDVKSLTNAATFDVAGGADGARRGGGGGGAGVRALTFSENGYHLAGAGDDGLVKVWDLRKLSVLATLGEAGRGVSSLRSDACGIFLAAAGASGLRVFSAKTWEPLCGADGDSLGDGGALMAGFAPHARAIVGVTSKEAFACAAPDA</sequence>
<dbReference type="PANTHER" id="PTHR43995:SF1">
    <property type="entry name" value="PRE-MRNA-PROCESSING FACTOR 19"/>
    <property type="match status" value="1"/>
</dbReference>
<comment type="subunit">
    <text evidence="18">Homotetramer.</text>
</comment>